<dbReference type="GO" id="GO:0006488">
    <property type="term" value="P:dolichol-linked oligosaccharide biosynthetic process"/>
    <property type="evidence" value="ECO:0007669"/>
    <property type="project" value="InterPro"/>
</dbReference>
<dbReference type="PANTHER" id="PTHR12154">
    <property type="entry name" value="GLYCOSYL TRANSFERASE-RELATED"/>
    <property type="match status" value="1"/>
</dbReference>
<keyword evidence="3" id="KW-0256">Endoplasmic reticulum</keyword>
<keyword evidence="5 6" id="KW-0472">Membrane</keyword>
<dbReference type="Pfam" id="PF08660">
    <property type="entry name" value="Alg14"/>
    <property type="match status" value="1"/>
</dbReference>
<evidence type="ECO:0000256" key="4">
    <source>
        <dbReference type="ARBA" id="ARBA00022989"/>
    </source>
</evidence>
<evidence type="ECO:0000256" key="5">
    <source>
        <dbReference type="ARBA" id="ARBA00023136"/>
    </source>
</evidence>
<keyword evidence="8" id="KW-1185">Reference proteome</keyword>
<gene>
    <name evidence="7" type="ORF">SAMN02745191_1782</name>
</gene>
<evidence type="ECO:0000313" key="7">
    <source>
        <dbReference type="EMBL" id="SJZ84047.1"/>
    </source>
</evidence>
<keyword evidence="4 6" id="KW-1133">Transmembrane helix</keyword>
<dbReference type="Gene3D" id="3.40.50.2000">
    <property type="entry name" value="Glycogen Phosphorylase B"/>
    <property type="match status" value="1"/>
</dbReference>
<dbReference type="NCBIfam" id="NF041549">
    <property type="entry name" value="PssD"/>
    <property type="match status" value="1"/>
</dbReference>
<evidence type="ECO:0000256" key="3">
    <source>
        <dbReference type="ARBA" id="ARBA00022824"/>
    </source>
</evidence>
<feature type="transmembrane region" description="Helical" evidence="6">
    <location>
        <begin position="61"/>
        <end position="80"/>
    </location>
</feature>
<protein>
    <submittedName>
        <fullName evidence="7">Oligosaccharide biosynthesis protein Alg14 like</fullName>
    </submittedName>
</protein>
<dbReference type="SUPFAM" id="SSF53756">
    <property type="entry name" value="UDP-Glycosyltransferase/glycogen phosphorylase"/>
    <property type="match status" value="1"/>
</dbReference>
<reference evidence="8" key="1">
    <citation type="submission" date="2017-02" db="EMBL/GenBank/DDBJ databases">
        <authorList>
            <person name="Varghese N."/>
            <person name="Submissions S."/>
        </authorList>
    </citation>
    <scope>NUCLEOTIDE SEQUENCE [LARGE SCALE GENOMIC DNA]</scope>
    <source>
        <strain evidence="8">ATCC 25662</strain>
    </source>
</reference>
<proteinExistence type="predicted"/>
<comment type="subcellular location">
    <subcellularLocation>
        <location evidence="1">Endoplasmic reticulum membrane</location>
        <topology evidence="1">Single-pass membrane protein</topology>
    </subcellularLocation>
</comment>
<evidence type="ECO:0000256" key="6">
    <source>
        <dbReference type="SAM" id="Phobius"/>
    </source>
</evidence>
<organism evidence="7 8">
    <name type="scientific">Anaerorhabdus furcosa</name>
    <dbReference type="NCBI Taxonomy" id="118967"/>
    <lineage>
        <taxon>Bacteria</taxon>
        <taxon>Bacillati</taxon>
        <taxon>Bacillota</taxon>
        <taxon>Erysipelotrichia</taxon>
        <taxon>Erysipelotrichales</taxon>
        <taxon>Erysipelotrichaceae</taxon>
        <taxon>Anaerorhabdus</taxon>
    </lineage>
</organism>
<sequence length="156" mass="17721">MKKVIFISSTGGHLTELMQLAPMFDGVDATLITENTASNSSLKDKYGSKFHTLVYGTKQHLFSYLFIFAFNILKSFVLFIKIRPDYIITTGTHTAVPMCKIAHLFKKKVIYIETFANSKTPTQAGQMIYPIADLFIVQWESMLEVYPKAVYGGWIF</sequence>
<dbReference type="PANTHER" id="PTHR12154:SF4">
    <property type="entry name" value="UDP-N-ACETYLGLUCOSAMINE TRANSFERASE SUBUNIT ALG14 HOMOLOG"/>
    <property type="match status" value="1"/>
</dbReference>
<dbReference type="GO" id="GO:0004577">
    <property type="term" value="F:N-acetylglucosaminyldiphosphodolichol N-acetylglucosaminyltransferase activity"/>
    <property type="evidence" value="ECO:0007669"/>
    <property type="project" value="TreeGrafter"/>
</dbReference>
<name>A0A1T4NYA7_9FIRM</name>
<dbReference type="STRING" id="118967.SAMN02745191_1782"/>
<dbReference type="InterPro" id="IPR013969">
    <property type="entry name" value="Oligosacch_biosynth_Alg14"/>
</dbReference>
<evidence type="ECO:0000313" key="8">
    <source>
        <dbReference type="Proteomes" id="UP000243297"/>
    </source>
</evidence>
<dbReference type="EMBL" id="FUWY01000005">
    <property type="protein sequence ID" value="SJZ84047.1"/>
    <property type="molecule type" value="Genomic_DNA"/>
</dbReference>
<evidence type="ECO:0000256" key="2">
    <source>
        <dbReference type="ARBA" id="ARBA00022692"/>
    </source>
</evidence>
<dbReference type="OrthoDB" id="555447at2"/>
<dbReference type="RefSeq" id="WP_078712188.1">
    <property type="nucleotide sequence ID" value="NZ_FUWY01000005.1"/>
</dbReference>
<dbReference type="AlphaFoldDB" id="A0A1T4NYA7"/>
<keyword evidence="2 6" id="KW-0812">Transmembrane</keyword>
<evidence type="ECO:0000256" key="1">
    <source>
        <dbReference type="ARBA" id="ARBA00004389"/>
    </source>
</evidence>
<dbReference type="Proteomes" id="UP000243297">
    <property type="component" value="Unassembled WGS sequence"/>
</dbReference>
<accession>A0A1T4NYA7</accession>